<gene>
    <name evidence="2" type="ORF">IAA83_05795</name>
</gene>
<organism evidence="2 3">
    <name type="scientific">Candidatus Avoscillospira avistercoris</name>
    <dbReference type="NCBI Taxonomy" id="2840707"/>
    <lineage>
        <taxon>Bacteria</taxon>
        <taxon>Bacillati</taxon>
        <taxon>Bacillota</taxon>
        <taxon>Clostridia</taxon>
        <taxon>Eubacteriales</taxon>
        <taxon>Oscillospiraceae</taxon>
        <taxon>Oscillospiraceae incertae sedis</taxon>
        <taxon>Candidatus Avoscillospira</taxon>
    </lineage>
</organism>
<dbReference type="AlphaFoldDB" id="A0A9D1JT78"/>
<evidence type="ECO:0000313" key="3">
    <source>
        <dbReference type="Proteomes" id="UP000886741"/>
    </source>
</evidence>
<dbReference type="Pfam" id="PF04071">
    <property type="entry name" value="zf-like"/>
    <property type="match status" value="1"/>
</dbReference>
<proteinExistence type="predicted"/>
<sequence length="92" mass="11034">MAEKWKGKHYSFFQNTQCEYFPCHKTDKPEDFNCIFCYCPLYALGDRCGGNFRYTEKGYKDCTNCMIPHKRQNFGYVTSRYQDIAELTRRKP</sequence>
<reference evidence="2" key="2">
    <citation type="journal article" date="2021" name="PeerJ">
        <title>Extensive microbial diversity within the chicken gut microbiome revealed by metagenomics and culture.</title>
        <authorList>
            <person name="Gilroy R."/>
            <person name="Ravi A."/>
            <person name="Getino M."/>
            <person name="Pursley I."/>
            <person name="Horton D.L."/>
            <person name="Alikhan N.F."/>
            <person name="Baker D."/>
            <person name="Gharbi K."/>
            <person name="Hall N."/>
            <person name="Watson M."/>
            <person name="Adriaenssens E.M."/>
            <person name="Foster-Nyarko E."/>
            <person name="Jarju S."/>
            <person name="Secka A."/>
            <person name="Antonio M."/>
            <person name="Oren A."/>
            <person name="Chaudhuri R.R."/>
            <person name="La Ragione R."/>
            <person name="Hildebrand F."/>
            <person name="Pallen M.J."/>
        </authorList>
    </citation>
    <scope>NUCLEOTIDE SEQUENCE</scope>
    <source>
        <strain evidence="2">ChiBcec16-1751</strain>
    </source>
</reference>
<evidence type="ECO:0000259" key="1">
    <source>
        <dbReference type="Pfam" id="PF04071"/>
    </source>
</evidence>
<comment type="caution">
    <text evidence="2">The sequence shown here is derived from an EMBL/GenBank/DDBJ whole genome shotgun (WGS) entry which is preliminary data.</text>
</comment>
<accession>A0A9D1JT78</accession>
<reference evidence="2" key="1">
    <citation type="submission" date="2020-10" db="EMBL/GenBank/DDBJ databases">
        <authorList>
            <person name="Gilroy R."/>
        </authorList>
    </citation>
    <scope>NUCLEOTIDE SEQUENCE</scope>
    <source>
        <strain evidence="2">ChiBcec16-1751</strain>
    </source>
</reference>
<dbReference type="EMBL" id="DVJJ01000087">
    <property type="protein sequence ID" value="HIS64867.1"/>
    <property type="molecule type" value="Genomic_DNA"/>
</dbReference>
<dbReference type="InterPro" id="IPR007212">
    <property type="entry name" value="Zf-like"/>
</dbReference>
<dbReference type="Proteomes" id="UP000886741">
    <property type="component" value="Unassembled WGS sequence"/>
</dbReference>
<evidence type="ECO:0000313" key="2">
    <source>
        <dbReference type="EMBL" id="HIS64867.1"/>
    </source>
</evidence>
<name>A0A9D1JT78_9FIRM</name>
<feature type="domain" description="Cysteine-rich small" evidence="1">
    <location>
        <begin position="9"/>
        <end position="90"/>
    </location>
</feature>
<protein>
    <submittedName>
        <fullName evidence="2">Cysteine-rich small domain-containing protein</fullName>
    </submittedName>
</protein>